<reference evidence="2" key="1">
    <citation type="journal article" date="2019" name="Int. J. Syst. Evol. Microbiol.">
        <title>The Global Catalogue of Microorganisms (GCM) 10K type strain sequencing project: providing services to taxonomists for standard genome sequencing and annotation.</title>
        <authorList>
            <consortium name="The Broad Institute Genomics Platform"/>
            <consortium name="The Broad Institute Genome Sequencing Center for Infectious Disease"/>
            <person name="Wu L."/>
            <person name="Ma J."/>
        </authorList>
    </citation>
    <scope>NUCLEOTIDE SEQUENCE [LARGE SCALE GENOMIC DNA]</scope>
    <source>
        <strain evidence="2">CCUG 53915</strain>
    </source>
</reference>
<dbReference type="Proteomes" id="UP001597231">
    <property type="component" value="Unassembled WGS sequence"/>
</dbReference>
<protein>
    <submittedName>
        <fullName evidence="1">DUF3310 domain-containing protein</fullName>
    </submittedName>
</protein>
<dbReference type="RefSeq" id="WP_381481097.1">
    <property type="nucleotide sequence ID" value="NZ_JBHTLT010000092.1"/>
</dbReference>
<evidence type="ECO:0000313" key="1">
    <source>
        <dbReference type="EMBL" id="MFD1205811.1"/>
    </source>
</evidence>
<name>A0ABW3TY90_9BACL</name>
<gene>
    <name evidence="1" type="ORF">ACFQ38_11990</name>
</gene>
<dbReference type="EMBL" id="JBHTLT010000092">
    <property type="protein sequence ID" value="MFD1205811.1"/>
    <property type="molecule type" value="Genomic_DNA"/>
</dbReference>
<organism evidence="1 2">
    <name type="scientific">Sporosarcina contaminans</name>
    <dbReference type="NCBI Taxonomy" id="633403"/>
    <lineage>
        <taxon>Bacteria</taxon>
        <taxon>Bacillati</taxon>
        <taxon>Bacillota</taxon>
        <taxon>Bacilli</taxon>
        <taxon>Bacillales</taxon>
        <taxon>Caryophanaceae</taxon>
        <taxon>Sporosarcina</taxon>
    </lineage>
</organism>
<evidence type="ECO:0000313" key="2">
    <source>
        <dbReference type="Proteomes" id="UP001597231"/>
    </source>
</evidence>
<comment type="caution">
    <text evidence="1">The sequence shown here is derived from an EMBL/GenBank/DDBJ whole genome shotgun (WGS) entry which is preliminary data.</text>
</comment>
<dbReference type="InterPro" id="IPR021739">
    <property type="entry name" value="SaV-like"/>
</dbReference>
<proteinExistence type="predicted"/>
<sequence length="93" mass="10993">MSKYESKPCFENGQPIPVSVKIKDNPIIPAYYHTGDIDVIKFAEANFPKEELRGFYRINILKYVTRYDKKNGIEDLQKAEFYRNKLKELEESK</sequence>
<accession>A0ABW3TY90</accession>
<dbReference type="Pfam" id="PF11753">
    <property type="entry name" value="DUF3310"/>
    <property type="match status" value="1"/>
</dbReference>
<keyword evidence="2" id="KW-1185">Reference proteome</keyword>